<feature type="transmembrane region" description="Helical" evidence="2">
    <location>
        <begin position="166"/>
        <end position="185"/>
    </location>
</feature>
<dbReference type="SUPFAM" id="SSF55785">
    <property type="entry name" value="PYP-like sensor domain (PAS domain)"/>
    <property type="match status" value="1"/>
</dbReference>
<evidence type="ECO:0000259" key="5">
    <source>
        <dbReference type="PROSITE" id="PS50883"/>
    </source>
</evidence>
<dbReference type="CDD" id="cd00130">
    <property type="entry name" value="PAS"/>
    <property type="match status" value="1"/>
</dbReference>
<dbReference type="PANTHER" id="PTHR44757">
    <property type="entry name" value="DIGUANYLATE CYCLASE DGCP"/>
    <property type="match status" value="1"/>
</dbReference>
<feature type="domain" description="PAS" evidence="3">
    <location>
        <begin position="252"/>
        <end position="306"/>
    </location>
</feature>
<dbReference type="InterPro" id="IPR001633">
    <property type="entry name" value="EAL_dom"/>
</dbReference>
<gene>
    <name evidence="8" type="ORF">D6C00_01980</name>
</gene>
<accession>A0A426QGH8</accession>
<dbReference type="InterPro" id="IPR013767">
    <property type="entry name" value="PAS_fold"/>
</dbReference>
<dbReference type="InterPro" id="IPR035919">
    <property type="entry name" value="EAL_sf"/>
</dbReference>
<feature type="domain" description="GGDEF" evidence="7">
    <location>
        <begin position="412"/>
        <end position="545"/>
    </location>
</feature>
<dbReference type="PROSITE" id="PS50883">
    <property type="entry name" value="EAL"/>
    <property type="match status" value="1"/>
</dbReference>
<dbReference type="Gene3D" id="3.20.20.450">
    <property type="entry name" value="EAL domain"/>
    <property type="match status" value="1"/>
</dbReference>
<comment type="cofactor">
    <cofactor evidence="1">
        <name>Mg(2+)</name>
        <dbReference type="ChEBI" id="CHEBI:18420"/>
    </cofactor>
</comment>
<keyword evidence="2" id="KW-0812">Transmembrane</keyword>
<dbReference type="Pfam" id="PF00989">
    <property type="entry name" value="PAS"/>
    <property type="match status" value="1"/>
</dbReference>
<evidence type="ECO:0000259" key="4">
    <source>
        <dbReference type="PROSITE" id="PS50113"/>
    </source>
</evidence>
<evidence type="ECO:0000256" key="2">
    <source>
        <dbReference type="SAM" id="Phobius"/>
    </source>
</evidence>
<dbReference type="PROSITE" id="PS50885">
    <property type="entry name" value="HAMP"/>
    <property type="match status" value="1"/>
</dbReference>
<dbReference type="NCBIfam" id="TIGR00254">
    <property type="entry name" value="GGDEF"/>
    <property type="match status" value="1"/>
</dbReference>
<reference evidence="8 9" key="1">
    <citation type="journal article" date="2010" name="Int. J. Syst. Evol. Microbiol.">
        <title>Thiohalobacter thiocyanaticus gen. nov., sp. nov., a moderately halophilic, sulfur-oxidizing gammaproteobacterium from hypersaline lakes, that utilizes thiocyanate.</title>
        <authorList>
            <person name="Sorokin D.Y."/>
            <person name="Kovaleva O.L."/>
            <person name="Tourova T.P."/>
            <person name="Muyzer G."/>
        </authorList>
    </citation>
    <scope>NUCLEOTIDE SEQUENCE [LARGE SCALE GENOMIC DNA]</scope>
    <source>
        <strain evidence="8 9">Hrh1</strain>
    </source>
</reference>
<feature type="domain" description="HAMP" evidence="6">
    <location>
        <begin position="186"/>
        <end position="240"/>
    </location>
</feature>
<dbReference type="Gene3D" id="3.30.70.270">
    <property type="match status" value="1"/>
</dbReference>
<dbReference type="InterPro" id="IPR000014">
    <property type="entry name" value="PAS"/>
</dbReference>
<dbReference type="GO" id="GO:0003824">
    <property type="term" value="F:catalytic activity"/>
    <property type="evidence" value="ECO:0007669"/>
    <property type="project" value="UniProtKB-ARBA"/>
</dbReference>
<proteinExistence type="predicted"/>
<dbReference type="InterPro" id="IPR035965">
    <property type="entry name" value="PAS-like_dom_sf"/>
</dbReference>
<dbReference type="CDD" id="cd01949">
    <property type="entry name" value="GGDEF"/>
    <property type="match status" value="1"/>
</dbReference>
<organism evidence="8 9">
    <name type="scientific">Thiohalobacter thiocyanaticus</name>
    <dbReference type="NCBI Taxonomy" id="585455"/>
    <lineage>
        <taxon>Bacteria</taxon>
        <taxon>Pseudomonadati</taxon>
        <taxon>Pseudomonadota</taxon>
        <taxon>Gammaproteobacteria</taxon>
        <taxon>Thiohalobacterales</taxon>
        <taxon>Thiohalobacteraceae</taxon>
        <taxon>Thiohalobacter</taxon>
    </lineage>
</organism>
<dbReference type="Pfam" id="PF00990">
    <property type="entry name" value="GGDEF"/>
    <property type="match status" value="1"/>
</dbReference>
<evidence type="ECO:0000259" key="3">
    <source>
        <dbReference type="PROSITE" id="PS50112"/>
    </source>
</evidence>
<dbReference type="InterPro" id="IPR000700">
    <property type="entry name" value="PAS-assoc_C"/>
</dbReference>
<dbReference type="InterPro" id="IPR043128">
    <property type="entry name" value="Rev_trsase/Diguanyl_cyclase"/>
</dbReference>
<dbReference type="Pfam" id="PF00563">
    <property type="entry name" value="EAL"/>
    <property type="match status" value="1"/>
</dbReference>
<dbReference type="RefSeq" id="WP_125180067.1">
    <property type="nucleotide sequence ID" value="NZ_QZMU01000001.1"/>
</dbReference>
<evidence type="ECO:0000313" key="8">
    <source>
        <dbReference type="EMBL" id="RRQ20855.1"/>
    </source>
</evidence>
<sequence length="817" mass="91528">MTGKYRYNLFLRLIIPIALLLVLIAAGLAAAVITESNRAIESFKALQAASHASTLAHGSMDAILTRDYTLLENWVHAAIPSDDYAYAYLANQDGLILAHTNFSFVGRQIELARPEAMLQRQTRYEQRPVTEIIQPIELGAGYLGTAHVAYYQGDTLALLPSVASNLLVLLFVSLLLFGIALYAIARRTTGPIHALTRTIASSSLSNLKPIPSSIASQKNEIGQLALAFRDMQTDLRDSYDRLRDALGEVDRQKTHLETMLHSIGDAVITTDNGGHVQYLNPAGETLLGWNQDEARGRHIGEIYHGEHDSGQLWELLEAQCLEGGTAMPRSEQPILNRQGERIFIEQSAAPIRDTSGRINGLIIVAHDVTREQILQQELLYKASHDDLTGLRNRIEFNRQLQEFINNARLEHKEHALLFLDLDQFKLVNDTCGHAAGDELLRRVGHILSGEIRRHDILARLGGDEFTIILADCTLDEAAPIAEKIRQAVEVFMFIWDNQRFNITTSIGLAPITADNLNQQKLLSLADAACYAAKHNGRNQVYRYDENDSLLNHHYGEVNWISRINQAIADDRLVLYFQTIEPLRVQDDDFHLEILVRLRDESGRLIPPSAFIPAAERYNLMPTVDRWVITHTCNWFRHHPEALAGIGVVSVNISGETLNDRSFAGFVLKLFEECRLPAHKFSFEITETTAIGNLIVAQEFMSRMQAIGCRFALDDFGTGMSSFGYLKTLPVDFLKIDGIFIQNIANDPIDYAMVRSINDIGHLLGQQTIAEFVENSEILARLQEIGIDYGQGYHFSRPAPLEELEQQLKPRQTAVKGS</sequence>
<dbReference type="Gene3D" id="3.30.450.20">
    <property type="entry name" value="PAS domain"/>
    <property type="match status" value="1"/>
</dbReference>
<dbReference type="FunFam" id="3.30.70.270:FF:000001">
    <property type="entry name" value="Diguanylate cyclase domain protein"/>
    <property type="match status" value="1"/>
</dbReference>
<keyword evidence="2" id="KW-1133">Transmembrane helix</keyword>
<dbReference type="GO" id="GO:0016020">
    <property type="term" value="C:membrane"/>
    <property type="evidence" value="ECO:0007669"/>
    <property type="project" value="InterPro"/>
</dbReference>
<dbReference type="SUPFAM" id="SSF55073">
    <property type="entry name" value="Nucleotide cyclase"/>
    <property type="match status" value="1"/>
</dbReference>
<dbReference type="CDD" id="cd01948">
    <property type="entry name" value="EAL"/>
    <property type="match status" value="1"/>
</dbReference>
<evidence type="ECO:0000259" key="6">
    <source>
        <dbReference type="PROSITE" id="PS50885"/>
    </source>
</evidence>
<dbReference type="GO" id="GO:0006355">
    <property type="term" value="P:regulation of DNA-templated transcription"/>
    <property type="evidence" value="ECO:0007669"/>
    <property type="project" value="InterPro"/>
</dbReference>
<dbReference type="GO" id="GO:0007165">
    <property type="term" value="P:signal transduction"/>
    <property type="evidence" value="ECO:0007669"/>
    <property type="project" value="InterPro"/>
</dbReference>
<feature type="domain" description="EAL" evidence="5">
    <location>
        <begin position="556"/>
        <end position="811"/>
    </location>
</feature>
<dbReference type="SUPFAM" id="SSF141868">
    <property type="entry name" value="EAL domain-like"/>
    <property type="match status" value="1"/>
</dbReference>
<evidence type="ECO:0000313" key="9">
    <source>
        <dbReference type="Proteomes" id="UP000287798"/>
    </source>
</evidence>
<name>A0A426QGH8_9GAMM</name>
<dbReference type="PANTHER" id="PTHR44757:SF4">
    <property type="entry name" value="DIGUANYLATE CYCLASE DGCE-RELATED"/>
    <property type="match status" value="1"/>
</dbReference>
<dbReference type="PROSITE" id="PS50113">
    <property type="entry name" value="PAC"/>
    <property type="match status" value="1"/>
</dbReference>
<dbReference type="EMBL" id="QZMU01000001">
    <property type="protein sequence ID" value="RRQ20855.1"/>
    <property type="molecule type" value="Genomic_DNA"/>
</dbReference>
<evidence type="ECO:0000256" key="1">
    <source>
        <dbReference type="ARBA" id="ARBA00001946"/>
    </source>
</evidence>
<dbReference type="InterPro" id="IPR003660">
    <property type="entry name" value="HAMP_dom"/>
</dbReference>
<dbReference type="Gene3D" id="6.10.340.10">
    <property type="match status" value="1"/>
</dbReference>
<feature type="domain" description="PAC" evidence="4">
    <location>
        <begin position="328"/>
        <end position="380"/>
    </location>
</feature>
<dbReference type="InterPro" id="IPR029787">
    <property type="entry name" value="Nucleotide_cyclase"/>
</dbReference>
<dbReference type="SMART" id="SM00304">
    <property type="entry name" value="HAMP"/>
    <property type="match status" value="1"/>
</dbReference>
<dbReference type="PROSITE" id="PS50112">
    <property type="entry name" value="PAS"/>
    <property type="match status" value="1"/>
</dbReference>
<evidence type="ECO:0000259" key="7">
    <source>
        <dbReference type="PROSITE" id="PS50887"/>
    </source>
</evidence>
<dbReference type="OrthoDB" id="9787514at2"/>
<keyword evidence="2" id="KW-0472">Membrane</keyword>
<protein>
    <submittedName>
        <fullName evidence="8">EAL domain-containing protein</fullName>
    </submittedName>
</protein>
<dbReference type="PROSITE" id="PS50887">
    <property type="entry name" value="GGDEF"/>
    <property type="match status" value="1"/>
</dbReference>
<dbReference type="InterPro" id="IPR000160">
    <property type="entry name" value="GGDEF_dom"/>
</dbReference>
<comment type="caution">
    <text evidence="8">The sequence shown here is derived from an EMBL/GenBank/DDBJ whole genome shotgun (WGS) entry which is preliminary data.</text>
</comment>
<dbReference type="SMART" id="SM00052">
    <property type="entry name" value="EAL"/>
    <property type="match status" value="1"/>
</dbReference>
<dbReference type="NCBIfam" id="TIGR00229">
    <property type="entry name" value="sensory_box"/>
    <property type="match status" value="1"/>
</dbReference>
<keyword evidence="9" id="KW-1185">Reference proteome</keyword>
<dbReference type="SMART" id="SM00267">
    <property type="entry name" value="GGDEF"/>
    <property type="match status" value="1"/>
</dbReference>
<dbReference type="AlphaFoldDB" id="A0A426QGH8"/>
<dbReference type="InterPro" id="IPR052155">
    <property type="entry name" value="Biofilm_reg_signaling"/>
</dbReference>
<dbReference type="Proteomes" id="UP000287798">
    <property type="component" value="Unassembled WGS sequence"/>
</dbReference>
<dbReference type="SMART" id="SM00091">
    <property type="entry name" value="PAS"/>
    <property type="match status" value="1"/>
</dbReference>